<feature type="region of interest" description="Disordered" evidence="2">
    <location>
        <begin position="149"/>
        <end position="175"/>
    </location>
</feature>
<feature type="compositionally biased region" description="Basic and acidic residues" evidence="2">
    <location>
        <begin position="163"/>
        <end position="175"/>
    </location>
</feature>
<sequence>MGECHGRVGRLSLSESHDHLFSCISCYYSSSGKGGSRPPPLHCYNWGDSACDNRISCSMASFCFSQASTKSLPDNSESPPSTCEEFKGQLDEQQKRIDALEAAVAHLAKKGRNYGETDVSGNEKLISYEEVPSSVLIDLTSDGIHKELGLPGSSGPPVTLGREGVDHHPSIEYKM</sequence>
<dbReference type="Proteomes" id="UP000593567">
    <property type="component" value="Unassembled WGS sequence"/>
</dbReference>
<dbReference type="EMBL" id="VXIV02002333">
    <property type="protein sequence ID" value="KAF6026170.1"/>
    <property type="molecule type" value="Genomic_DNA"/>
</dbReference>
<reference evidence="3" key="1">
    <citation type="submission" date="2020-06" db="EMBL/GenBank/DDBJ databases">
        <title>Draft genome of Bugula neritina, a colonial animal packing powerful symbionts and potential medicines.</title>
        <authorList>
            <person name="Rayko M."/>
        </authorList>
    </citation>
    <scope>NUCLEOTIDE SEQUENCE [LARGE SCALE GENOMIC DNA]</scope>
    <source>
        <strain evidence="3">Kwan_BN1</strain>
    </source>
</reference>
<gene>
    <name evidence="3" type="ORF">EB796_015527</name>
</gene>
<keyword evidence="1" id="KW-0175">Coiled coil</keyword>
<protein>
    <submittedName>
        <fullName evidence="3">Uncharacterized protein</fullName>
    </submittedName>
</protein>
<evidence type="ECO:0000313" key="4">
    <source>
        <dbReference type="Proteomes" id="UP000593567"/>
    </source>
</evidence>
<accession>A0A7J7JIS5</accession>
<organism evidence="3 4">
    <name type="scientific">Bugula neritina</name>
    <name type="common">Brown bryozoan</name>
    <name type="synonym">Sertularia neritina</name>
    <dbReference type="NCBI Taxonomy" id="10212"/>
    <lineage>
        <taxon>Eukaryota</taxon>
        <taxon>Metazoa</taxon>
        <taxon>Spiralia</taxon>
        <taxon>Lophotrochozoa</taxon>
        <taxon>Bryozoa</taxon>
        <taxon>Gymnolaemata</taxon>
        <taxon>Cheilostomatida</taxon>
        <taxon>Flustrina</taxon>
        <taxon>Buguloidea</taxon>
        <taxon>Bugulidae</taxon>
        <taxon>Bugula</taxon>
    </lineage>
</organism>
<evidence type="ECO:0000256" key="2">
    <source>
        <dbReference type="SAM" id="MobiDB-lite"/>
    </source>
</evidence>
<evidence type="ECO:0000313" key="3">
    <source>
        <dbReference type="EMBL" id="KAF6026170.1"/>
    </source>
</evidence>
<comment type="caution">
    <text evidence="3">The sequence shown here is derived from an EMBL/GenBank/DDBJ whole genome shotgun (WGS) entry which is preliminary data.</text>
</comment>
<name>A0A7J7JIS5_BUGNE</name>
<evidence type="ECO:0000256" key="1">
    <source>
        <dbReference type="SAM" id="Coils"/>
    </source>
</evidence>
<feature type="coiled-coil region" evidence="1">
    <location>
        <begin position="83"/>
        <end position="110"/>
    </location>
</feature>
<proteinExistence type="predicted"/>
<keyword evidence="4" id="KW-1185">Reference proteome</keyword>
<dbReference type="AlphaFoldDB" id="A0A7J7JIS5"/>